<dbReference type="Proteomes" id="UP001347796">
    <property type="component" value="Unassembled WGS sequence"/>
</dbReference>
<evidence type="ECO:0000313" key="9">
    <source>
        <dbReference type="EMBL" id="KAK6172737.1"/>
    </source>
</evidence>
<evidence type="ECO:0000256" key="7">
    <source>
        <dbReference type="SAM" id="MobiDB-lite"/>
    </source>
</evidence>
<evidence type="ECO:0000259" key="8">
    <source>
        <dbReference type="Pfam" id="PF00884"/>
    </source>
</evidence>
<keyword evidence="5" id="KW-0106">Calcium</keyword>
<dbReference type="CDD" id="cd16029">
    <property type="entry name" value="4-S"/>
    <property type="match status" value="1"/>
</dbReference>
<dbReference type="Gene3D" id="3.30.1120.10">
    <property type="match status" value="1"/>
</dbReference>
<keyword evidence="3" id="KW-0479">Metal-binding</keyword>
<evidence type="ECO:0000256" key="6">
    <source>
        <dbReference type="ARBA" id="ARBA00023180"/>
    </source>
</evidence>
<dbReference type="GO" id="GO:0008484">
    <property type="term" value="F:sulfuric ester hydrolase activity"/>
    <property type="evidence" value="ECO:0007669"/>
    <property type="project" value="InterPro"/>
</dbReference>
<comment type="similarity">
    <text evidence="2">Belongs to the sulfatase family.</text>
</comment>
<dbReference type="AlphaFoldDB" id="A0AAN8P815"/>
<dbReference type="InterPro" id="IPR017850">
    <property type="entry name" value="Alkaline_phosphatase_core_sf"/>
</dbReference>
<dbReference type="InterPro" id="IPR047115">
    <property type="entry name" value="ARSB"/>
</dbReference>
<evidence type="ECO:0000256" key="4">
    <source>
        <dbReference type="ARBA" id="ARBA00022801"/>
    </source>
</evidence>
<accession>A0AAN8P815</accession>
<evidence type="ECO:0000256" key="5">
    <source>
        <dbReference type="ARBA" id="ARBA00022837"/>
    </source>
</evidence>
<sequence length="514" mass="57975">MLQEDVQYYRSGIIVCYRKMCSIINLLLLSGIIHCVSSKQPNILLVVADDYGFHDIGYHNSEIKTPTLNRLAGEGVKLENYYVQPICTPTRSQLLSGRYQIHTGLQHGIIWWSQPNGLPLNSPTIADKLKEAGYSTHAVGKWHLGFYKKEYLPTSRGFDSFFGYLGGSEDYYAHTTCDSLIPNSCGYDLRDNLTVTNQTGRYSTHLFTERAVDIVKQHDQNKPLFLYLPYQAVHGPLQVPDSYVKQYDFIQDKNRRIYAGMVTCMDEGVKNVTDAFMEAGFWNNTIMIFTTDNGGQVLAGGNNWPLRGWKGSLWEGGMHGVGFVHGQALKNKGYVNDALIHVSDWYPTLVKLGGGNLNGTLPLDGFDQWATISEDAPAVRSELLHNIDPMTKLAGKRMFPDTFDNRIRAALRVGDWKILTGKPGDSHWVPPPHLQVDKNLTIPCTNSQDQNLWLFNIKDDPNERRELSAVYPDIVKSMLDRLDYYSNTAVPVRYPNPDPQANPNLHGGVWGPWE</sequence>
<proteinExistence type="inferred from homology"/>
<keyword evidence="4" id="KW-0378">Hydrolase</keyword>
<keyword evidence="10" id="KW-1185">Reference proteome</keyword>
<evidence type="ECO:0000256" key="2">
    <source>
        <dbReference type="ARBA" id="ARBA00008779"/>
    </source>
</evidence>
<evidence type="ECO:0000256" key="1">
    <source>
        <dbReference type="ARBA" id="ARBA00001913"/>
    </source>
</evidence>
<gene>
    <name evidence="9" type="ORF">SNE40_016338</name>
</gene>
<dbReference type="GO" id="GO:0046872">
    <property type="term" value="F:metal ion binding"/>
    <property type="evidence" value="ECO:0007669"/>
    <property type="project" value="UniProtKB-KW"/>
</dbReference>
<dbReference type="InterPro" id="IPR000917">
    <property type="entry name" value="Sulfatase_N"/>
</dbReference>
<protein>
    <recommendedName>
        <fullName evidence="8">Sulfatase N-terminal domain-containing protein</fullName>
    </recommendedName>
</protein>
<feature type="domain" description="Sulfatase N-terminal" evidence="8">
    <location>
        <begin position="41"/>
        <end position="354"/>
    </location>
</feature>
<evidence type="ECO:0000313" key="10">
    <source>
        <dbReference type="Proteomes" id="UP001347796"/>
    </source>
</evidence>
<dbReference type="EMBL" id="JAZGQO010000011">
    <property type="protein sequence ID" value="KAK6172737.1"/>
    <property type="molecule type" value="Genomic_DNA"/>
</dbReference>
<feature type="region of interest" description="Disordered" evidence="7">
    <location>
        <begin position="495"/>
        <end position="514"/>
    </location>
</feature>
<dbReference type="PANTHER" id="PTHR10342:SF274">
    <property type="entry name" value="ARYLSULFATASE B"/>
    <property type="match status" value="1"/>
</dbReference>
<keyword evidence="6" id="KW-0325">Glycoprotein</keyword>
<evidence type="ECO:0000256" key="3">
    <source>
        <dbReference type="ARBA" id="ARBA00022723"/>
    </source>
</evidence>
<dbReference type="Gene3D" id="3.40.720.10">
    <property type="entry name" value="Alkaline Phosphatase, subunit A"/>
    <property type="match status" value="1"/>
</dbReference>
<reference evidence="9 10" key="1">
    <citation type="submission" date="2024-01" db="EMBL/GenBank/DDBJ databases">
        <title>The genome of the rayed Mediterranean limpet Patella caerulea (Linnaeus, 1758).</title>
        <authorList>
            <person name="Anh-Thu Weber A."/>
            <person name="Halstead-Nussloch G."/>
        </authorList>
    </citation>
    <scope>NUCLEOTIDE SEQUENCE [LARGE SCALE GENOMIC DNA]</scope>
    <source>
        <strain evidence="9">AATW-2023a</strain>
        <tissue evidence="9">Whole specimen</tissue>
    </source>
</reference>
<comment type="cofactor">
    <cofactor evidence="1">
        <name>Ca(2+)</name>
        <dbReference type="ChEBI" id="CHEBI:29108"/>
    </cofactor>
</comment>
<dbReference type="FunFam" id="3.40.720.10:FF:000007">
    <property type="entry name" value="Arylsulfatase family, member J"/>
    <property type="match status" value="1"/>
</dbReference>
<organism evidence="9 10">
    <name type="scientific">Patella caerulea</name>
    <name type="common">Rayed Mediterranean limpet</name>
    <dbReference type="NCBI Taxonomy" id="87958"/>
    <lineage>
        <taxon>Eukaryota</taxon>
        <taxon>Metazoa</taxon>
        <taxon>Spiralia</taxon>
        <taxon>Lophotrochozoa</taxon>
        <taxon>Mollusca</taxon>
        <taxon>Gastropoda</taxon>
        <taxon>Patellogastropoda</taxon>
        <taxon>Patelloidea</taxon>
        <taxon>Patellidae</taxon>
        <taxon>Patella</taxon>
    </lineage>
</organism>
<name>A0AAN8P815_PATCE</name>
<dbReference type="SUPFAM" id="SSF53649">
    <property type="entry name" value="Alkaline phosphatase-like"/>
    <property type="match status" value="1"/>
</dbReference>
<comment type="caution">
    <text evidence="9">The sequence shown here is derived from an EMBL/GenBank/DDBJ whole genome shotgun (WGS) entry which is preliminary data.</text>
</comment>
<dbReference type="PROSITE" id="PS00149">
    <property type="entry name" value="SULFATASE_2"/>
    <property type="match status" value="1"/>
</dbReference>
<dbReference type="InterPro" id="IPR024607">
    <property type="entry name" value="Sulfatase_CS"/>
</dbReference>
<dbReference type="Pfam" id="PF00884">
    <property type="entry name" value="Sulfatase"/>
    <property type="match status" value="1"/>
</dbReference>
<dbReference type="PANTHER" id="PTHR10342">
    <property type="entry name" value="ARYLSULFATASE"/>
    <property type="match status" value="1"/>
</dbReference>